<dbReference type="EMBL" id="JACHTF010000029">
    <property type="protein sequence ID" value="MBB1062170.1"/>
    <property type="molecule type" value="Genomic_DNA"/>
</dbReference>
<keyword evidence="1" id="KW-0732">Signal</keyword>
<proteinExistence type="predicted"/>
<dbReference type="AlphaFoldDB" id="A0A7W3TPM4"/>
<evidence type="ECO:0000313" key="2">
    <source>
        <dbReference type="EMBL" id="MBB1062170.1"/>
    </source>
</evidence>
<feature type="signal peptide" evidence="1">
    <location>
        <begin position="1"/>
        <end position="22"/>
    </location>
</feature>
<dbReference type="PROSITE" id="PS51257">
    <property type="entry name" value="PROKAR_LIPOPROTEIN"/>
    <property type="match status" value="1"/>
</dbReference>
<accession>A0A7W3TPM4</accession>
<evidence type="ECO:0008006" key="4">
    <source>
        <dbReference type="Google" id="ProtNLM"/>
    </source>
</evidence>
<sequence length="158" mass="17816">MTLMKLLFALALGLLPLGQACACGNELAGTWRSDKDMSMAFARENSRIQPKTEAFLDALFGHMTLTFSSSELHIAMPDIEVPVSGQIRPFAGFDERKSYKVLLCNDSMVVWSARRPFDQDIDATTFNFVDRDTVWVYAGSTVPGMPDLHVREYFQRVR</sequence>
<name>A0A7W3TPM4_9GAMM</name>
<dbReference type="Proteomes" id="UP000523196">
    <property type="component" value="Unassembled WGS sequence"/>
</dbReference>
<keyword evidence="3" id="KW-1185">Reference proteome</keyword>
<organism evidence="2 3">
    <name type="scientific">Marilutibacter spongiae</name>
    <dbReference type="NCBI Taxonomy" id="2025720"/>
    <lineage>
        <taxon>Bacteria</taxon>
        <taxon>Pseudomonadati</taxon>
        <taxon>Pseudomonadota</taxon>
        <taxon>Gammaproteobacteria</taxon>
        <taxon>Lysobacterales</taxon>
        <taxon>Lysobacteraceae</taxon>
        <taxon>Marilutibacter</taxon>
    </lineage>
</organism>
<feature type="chain" id="PRO_5031281006" description="Nuclear transport factor 2 family protein" evidence="1">
    <location>
        <begin position="23"/>
        <end position="158"/>
    </location>
</feature>
<protein>
    <recommendedName>
        <fullName evidence="4">Nuclear transport factor 2 family protein</fullName>
    </recommendedName>
</protein>
<evidence type="ECO:0000313" key="3">
    <source>
        <dbReference type="Proteomes" id="UP000523196"/>
    </source>
</evidence>
<evidence type="ECO:0000256" key="1">
    <source>
        <dbReference type="SAM" id="SignalP"/>
    </source>
</evidence>
<comment type="caution">
    <text evidence="2">The sequence shown here is derived from an EMBL/GenBank/DDBJ whole genome shotgun (WGS) entry which is preliminary data.</text>
</comment>
<reference evidence="2 3" key="1">
    <citation type="submission" date="2020-08" db="EMBL/GenBank/DDBJ databases">
        <authorList>
            <person name="Xu S."/>
            <person name="Li A."/>
        </authorList>
    </citation>
    <scope>NUCLEOTIDE SEQUENCE [LARGE SCALE GENOMIC DNA]</scope>
    <source>
        <strain evidence="2 3">119BY6-57</strain>
    </source>
</reference>
<gene>
    <name evidence="2" type="ORF">H4F98_16470</name>
</gene>